<dbReference type="EMBL" id="BT139164">
    <property type="protein sequence ID" value="AFK38959.1"/>
    <property type="molecule type" value="mRNA"/>
</dbReference>
<organism evidence="1">
    <name type="scientific">Lotus japonicus</name>
    <name type="common">Lotus corniculatus var. japonicus</name>
    <dbReference type="NCBI Taxonomy" id="34305"/>
    <lineage>
        <taxon>Eukaryota</taxon>
        <taxon>Viridiplantae</taxon>
        <taxon>Streptophyta</taxon>
        <taxon>Embryophyta</taxon>
        <taxon>Tracheophyta</taxon>
        <taxon>Spermatophyta</taxon>
        <taxon>Magnoliopsida</taxon>
        <taxon>eudicotyledons</taxon>
        <taxon>Gunneridae</taxon>
        <taxon>Pentapetalae</taxon>
        <taxon>rosids</taxon>
        <taxon>fabids</taxon>
        <taxon>Fabales</taxon>
        <taxon>Fabaceae</taxon>
        <taxon>Papilionoideae</taxon>
        <taxon>50 kb inversion clade</taxon>
        <taxon>NPAAA clade</taxon>
        <taxon>Hologalegina</taxon>
        <taxon>robinioid clade</taxon>
        <taxon>Loteae</taxon>
        <taxon>Lotus</taxon>
    </lineage>
</organism>
<name>I3SFB7_LOTJA</name>
<evidence type="ECO:0000313" key="1">
    <source>
        <dbReference type="EMBL" id="AFK38959.1"/>
    </source>
</evidence>
<dbReference type="AlphaFoldDB" id="I3SFB7"/>
<reference evidence="1" key="1">
    <citation type="submission" date="2012-05" db="EMBL/GenBank/DDBJ databases">
        <authorList>
            <person name="Krishnakumar V."/>
            <person name="Cheung F."/>
            <person name="Xiao Y."/>
            <person name="Chan A."/>
            <person name="Moskal W.A."/>
            <person name="Town C.D."/>
        </authorList>
    </citation>
    <scope>NUCLEOTIDE SEQUENCE</scope>
</reference>
<sequence length="53" mass="5844">MHPVNLTCLSKLQSLEHPSLNLRTFILPFSARASTSYSSTYQSSDTTALNPCI</sequence>
<proteinExistence type="evidence at transcript level"/>
<accession>I3SFB7</accession>
<protein>
    <submittedName>
        <fullName evidence="1">Uncharacterized protein</fullName>
    </submittedName>
</protein>